<dbReference type="Proteomes" id="UP000236546">
    <property type="component" value="Unassembled WGS sequence"/>
</dbReference>
<dbReference type="EMBL" id="MTYH01000104">
    <property type="protein sequence ID" value="PNP38434.1"/>
    <property type="molecule type" value="Genomic_DNA"/>
</dbReference>
<evidence type="ECO:0000313" key="1">
    <source>
        <dbReference type="EMBL" id="PNP38434.1"/>
    </source>
</evidence>
<dbReference type="AlphaFoldDB" id="A0A2K0SYT2"/>
<evidence type="ECO:0000313" key="2">
    <source>
        <dbReference type="Proteomes" id="UP000236546"/>
    </source>
</evidence>
<reference evidence="1 2" key="1">
    <citation type="submission" date="2017-02" db="EMBL/GenBank/DDBJ databases">
        <title>Genomes of Trichoderma spp. with biocontrol activity.</title>
        <authorList>
            <person name="Gardiner D."/>
            <person name="Kazan K."/>
            <person name="Vos C."/>
            <person name="Harvey P."/>
        </authorList>
    </citation>
    <scope>NUCLEOTIDE SEQUENCE [LARGE SCALE GENOMIC DNA]</scope>
    <source>
        <strain evidence="1 2">A5MH</strain>
    </source>
</reference>
<sequence length="65" mass="7486">MALNLHIIRRKIPFNTTQNLKYYLQETPITITGAEVEQQFGAKVAALVYNAEPDYDELPQMTCRN</sequence>
<organism evidence="1 2">
    <name type="scientific">Trichoderma gamsii</name>
    <dbReference type="NCBI Taxonomy" id="398673"/>
    <lineage>
        <taxon>Eukaryota</taxon>
        <taxon>Fungi</taxon>
        <taxon>Dikarya</taxon>
        <taxon>Ascomycota</taxon>
        <taxon>Pezizomycotina</taxon>
        <taxon>Sordariomycetes</taxon>
        <taxon>Hypocreomycetidae</taxon>
        <taxon>Hypocreales</taxon>
        <taxon>Hypocreaceae</taxon>
        <taxon>Trichoderma</taxon>
    </lineage>
</organism>
<comment type="caution">
    <text evidence="1">The sequence shown here is derived from an EMBL/GenBank/DDBJ whole genome shotgun (WGS) entry which is preliminary data.</text>
</comment>
<accession>A0A2K0SYT2</accession>
<name>A0A2K0SYT2_9HYPO</name>
<protein>
    <submittedName>
        <fullName evidence="1">Uncharacterized protein</fullName>
    </submittedName>
</protein>
<proteinExistence type="predicted"/>
<gene>
    <name evidence="1" type="ORF">TGAMA5MH_09515</name>
</gene>